<feature type="chain" id="PRO_5022059447" evidence="2">
    <location>
        <begin position="30"/>
        <end position="312"/>
    </location>
</feature>
<dbReference type="Gene3D" id="3.40.50.1820">
    <property type="entry name" value="alpha/beta hydrolase"/>
    <property type="match status" value="1"/>
</dbReference>
<keyword evidence="1" id="KW-0378">Hydrolase</keyword>
<dbReference type="Pfam" id="PF20434">
    <property type="entry name" value="BD-FAE"/>
    <property type="match status" value="1"/>
</dbReference>
<feature type="domain" description="BD-FAE-like" evidence="3">
    <location>
        <begin position="58"/>
        <end position="271"/>
    </location>
</feature>
<evidence type="ECO:0000313" key="4">
    <source>
        <dbReference type="EMBL" id="QDU23686.1"/>
    </source>
</evidence>
<dbReference type="EMBL" id="CP036273">
    <property type="protein sequence ID" value="QDU23686.1"/>
    <property type="molecule type" value="Genomic_DNA"/>
</dbReference>
<evidence type="ECO:0000313" key="5">
    <source>
        <dbReference type="Proteomes" id="UP000319576"/>
    </source>
</evidence>
<proteinExistence type="predicted"/>
<sequence length="312" mass="33153" precursor="true">MNLSPATARHAVLAAVTLLALADTAPAQSATATKQAPTYTRTEDVVYGRRDGLALTMDVFAPTKSNGAGVVVFVSAEYRSDRHLLALLHPLATTPFLDRGYTVFAVMHGSQPKYTVPEVVEDAHRAVRFVRHHAKKYGVDPEKLGATGGSAGGHLSLMVGCAGRPGDPNALDPVERQSSKVAAVACFFPPTDFLALEGSCTKEQAAPFDFRELDAATGKFVAVTPERRREIGREVSALTHAARGAAPTLIIHGDKDKLVPLTQSEAMVARLKDCGVTCELVVRAGRAHFGPWVAGDVPTLAGWFDAHLLGKP</sequence>
<evidence type="ECO:0000259" key="3">
    <source>
        <dbReference type="Pfam" id="PF20434"/>
    </source>
</evidence>
<dbReference type="InterPro" id="IPR029058">
    <property type="entry name" value="AB_hydrolase_fold"/>
</dbReference>
<reference evidence="4 5" key="1">
    <citation type="submission" date="2019-02" db="EMBL/GenBank/DDBJ databases">
        <title>Deep-cultivation of Planctomycetes and their phenomic and genomic characterization uncovers novel biology.</title>
        <authorList>
            <person name="Wiegand S."/>
            <person name="Jogler M."/>
            <person name="Boedeker C."/>
            <person name="Pinto D."/>
            <person name="Vollmers J."/>
            <person name="Rivas-Marin E."/>
            <person name="Kohn T."/>
            <person name="Peeters S.H."/>
            <person name="Heuer A."/>
            <person name="Rast P."/>
            <person name="Oberbeckmann S."/>
            <person name="Bunk B."/>
            <person name="Jeske O."/>
            <person name="Meyerdierks A."/>
            <person name="Storesund J.E."/>
            <person name="Kallscheuer N."/>
            <person name="Luecker S."/>
            <person name="Lage O.M."/>
            <person name="Pohl T."/>
            <person name="Merkel B.J."/>
            <person name="Hornburger P."/>
            <person name="Mueller R.-W."/>
            <person name="Bruemmer F."/>
            <person name="Labrenz M."/>
            <person name="Spormann A.M."/>
            <person name="Op den Camp H."/>
            <person name="Overmann J."/>
            <person name="Amann R."/>
            <person name="Jetten M.S.M."/>
            <person name="Mascher T."/>
            <person name="Medema M.H."/>
            <person name="Devos D.P."/>
            <person name="Kaster A.-K."/>
            <person name="Ovreas L."/>
            <person name="Rohde M."/>
            <person name="Galperin M.Y."/>
            <person name="Jogler C."/>
        </authorList>
    </citation>
    <scope>NUCLEOTIDE SEQUENCE [LARGE SCALE GENOMIC DNA]</scope>
    <source>
        <strain evidence="4 5">ETA_A1</strain>
    </source>
</reference>
<evidence type="ECO:0000256" key="2">
    <source>
        <dbReference type="SAM" id="SignalP"/>
    </source>
</evidence>
<dbReference type="SUPFAM" id="SSF53474">
    <property type="entry name" value="alpha/beta-Hydrolases"/>
    <property type="match status" value="1"/>
</dbReference>
<name>A0A517Y1P5_9BACT</name>
<dbReference type="AlphaFoldDB" id="A0A517Y1P5"/>
<keyword evidence="2" id="KW-0732">Signal</keyword>
<dbReference type="InterPro" id="IPR049492">
    <property type="entry name" value="BD-FAE-like_dom"/>
</dbReference>
<protein>
    <submittedName>
        <fullName evidence="4">Acetyl esterase</fullName>
    </submittedName>
</protein>
<dbReference type="Proteomes" id="UP000319576">
    <property type="component" value="Chromosome"/>
</dbReference>
<gene>
    <name evidence="4" type="ORF">ETAA1_56910</name>
</gene>
<evidence type="ECO:0000256" key="1">
    <source>
        <dbReference type="ARBA" id="ARBA00022801"/>
    </source>
</evidence>
<dbReference type="GO" id="GO:0016787">
    <property type="term" value="F:hydrolase activity"/>
    <property type="evidence" value="ECO:0007669"/>
    <property type="project" value="UniProtKB-KW"/>
</dbReference>
<dbReference type="KEGG" id="uli:ETAA1_56910"/>
<keyword evidence="5" id="KW-1185">Reference proteome</keyword>
<dbReference type="RefSeq" id="WP_145243915.1">
    <property type="nucleotide sequence ID" value="NZ_CP036273.1"/>
</dbReference>
<dbReference type="InterPro" id="IPR050300">
    <property type="entry name" value="GDXG_lipolytic_enzyme"/>
</dbReference>
<feature type="signal peptide" evidence="2">
    <location>
        <begin position="1"/>
        <end position="29"/>
    </location>
</feature>
<dbReference type="PANTHER" id="PTHR48081:SF13">
    <property type="entry name" value="ALPHA_BETA HYDROLASE"/>
    <property type="match status" value="1"/>
</dbReference>
<accession>A0A517Y1P5</accession>
<dbReference type="PANTHER" id="PTHR48081">
    <property type="entry name" value="AB HYDROLASE SUPERFAMILY PROTEIN C4A8.06C"/>
    <property type="match status" value="1"/>
</dbReference>
<organism evidence="4 5">
    <name type="scientific">Urbifossiella limnaea</name>
    <dbReference type="NCBI Taxonomy" id="2528023"/>
    <lineage>
        <taxon>Bacteria</taxon>
        <taxon>Pseudomonadati</taxon>
        <taxon>Planctomycetota</taxon>
        <taxon>Planctomycetia</taxon>
        <taxon>Gemmatales</taxon>
        <taxon>Gemmataceae</taxon>
        <taxon>Urbifossiella</taxon>
    </lineage>
</organism>
<dbReference type="OrthoDB" id="265201at2"/>